<dbReference type="PROSITE" id="PS00028">
    <property type="entry name" value="ZINC_FINGER_C2H2_1"/>
    <property type="match status" value="1"/>
</dbReference>
<evidence type="ECO:0000259" key="2">
    <source>
        <dbReference type="PROSITE" id="PS00028"/>
    </source>
</evidence>
<gene>
    <name evidence="3" type="ORF">QN277_027127</name>
</gene>
<name>A0AAE1K5H4_9FABA</name>
<feature type="region of interest" description="Disordered" evidence="1">
    <location>
        <begin position="266"/>
        <end position="288"/>
    </location>
</feature>
<evidence type="ECO:0000313" key="4">
    <source>
        <dbReference type="Proteomes" id="UP001293593"/>
    </source>
</evidence>
<comment type="caution">
    <text evidence="3">The sequence shown here is derived from an EMBL/GenBank/DDBJ whole genome shotgun (WGS) entry which is preliminary data.</text>
</comment>
<protein>
    <recommendedName>
        <fullName evidence="2">C2H2-type domain-containing protein</fullName>
    </recommendedName>
</protein>
<proteinExistence type="predicted"/>
<organism evidence="3 4">
    <name type="scientific">Acacia crassicarpa</name>
    <name type="common">northern wattle</name>
    <dbReference type="NCBI Taxonomy" id="499986"/>
    <lineage>
        <taxon>Eukaryota</taxon>
        <taxon>Viridiplantae</taxon>
        <taxon>Streptophyta</taxon>
        <taxon>Embryophyta</taxon>
        <taxon>Tracheophyta</taxon>
        <taxon>Spermatophyta</taxon>
        <taxon>Magnoliopsida</taxon>
        <taxon>eudicotyledons</taxon>
        <taxon>Gunneridae</taxon>
        <taxon>Pentapetalae</taxon>
        <taxon>rosids</taxon>
        <taxon>fabids</taxon>
        <taxon>Fabales</taxon>
        <taxon>Fabaceae</taxon>
        <taxon>Caesalpinioideae</taxon>
        <taxon>mimosoid clade</taxon>
        <taxon>Acacieae</taxon>
        <taxon>Acacia</taxon>
    </lineage>
</organism>
<dbReference type="InterPro" id="IPR013087">
    <property type="entry name" value="Znf_C2H2_type"/>
</dbReference>
<accession>A0AAE1K5H4</accession>
<reference evidence="3" key="1">
    <citation type="submission" date="2023-10" db="EMBL/GenBank/DDBJ databases">
        <title>Chromosome-level genome of the transformable northern wattle, Acacia crassicarpa.</title>
        <authorList>
            <person name="Massaro I."/>
            <person name="Sinha N.R."/>
            <person name="Poethig S."/>
            <person name="Leichty A.R."/>
        </authorList>
    </citation>
    <scope>NUCLEOTIDE SEQUENCE</scope>
    <source>
        <strain evidence="3">Acra3RX</strain>
        <tissue evidence="3">Leaf</tissue>
    </source>
</reference>
<dbReference type="AlphaFoldDB" id="A0AAE1K5H4"/>
<feature type="domain" description="C2H2-type" evidence="2">
    <location>
        <begin position="22"/>
        <end position="42"/>
    </location>
</feature>
<evidence type="ECO:0000313" key="3">
    <source>
        <dbReference type="EMBL" id="KAK4266164.1"/>
    </source>
</evidence>
<keyword evidence="4" id="KW-1185">Reference proteome</keyword>
<dbReference type="EMBL" id="JAWXYG010000008">
    <property type="protein sequence ID" value="KAK4266164.1"/>
    <property type="molecule type" value="Genomic_DNA"/>
</dbReference>
<dbReference type="Proteomes" id="UP001293593">
    <property type="component" value="Unassembled WGS sequence"/>
</dbReference>
<evidence type="ECO:0000256" key="1">
    <source>
        <dbReference type="SAM" id="MobiDB-lite"/>
    </source>
</evidence>
<sequence length="288" mass="31852">MANRGWNSRNHLCPPNNEQIACRLCNHVFPNREIFIAHIDSHLARDEFINNHGNNNIQILPKASHTEAFRSYHHQLAVMPNNNLPVIRASTVSNNLQQVNRNVFEAQPPPVAVPEVNRNGFDAPALMQKVTRNDFNNFPLVVQEGNNRINVANNAQTFSWTSQPRPTGPPLSSGTPLVPRRNPGLLTYVPPSPPAGSLQPPPQLGFSSMTRRNNSTRGGAARHRSQQRNVEMVAAAATTEPITKRFIDMLETPIKKVDFVDLEDMDVDGDGEESAGGSGKKLDLSLKL</sequence>